<dbReference type="InterPro" id="IPR050836">
    <property type="entry name" value="SDS22/Internalin_LRR"/>
</dbReference>
<dbReference type="CDD" id="cd23767">
    <property type="entry name" value="IQCD"/>
    <property type="match status" value="1"/>
</dbReference>
<feature type="region of interest" description="Disordered" evidence="3">
    <location>
        <begin position="1005"/>
        <end position="1069"/>
    </location>
</feature>
<protein>
    <submittedName>
        <fullName evidence="5">Leucine-rich repeat and IQ domain-containing protein 1</fullName>
    </submittedName>
</protein>
<feature type="region of interest" description="Disordered" evidence="3">
    <location>
        <begin position="1"/>
        <end position="86"/>
    </location>
</feature>
<dbReference type="OrthoDB" id="266138at2759"/>
<evidence type="ECO:0000313" key="4">
    <source>
        <dbReference type="Proteomes" id="UP000515152"/>
    </source>
</evidence>
<feature type="compositionally biased region" description="Basic and acidic residues" evidence="3">
    <location>
        <begin position="915"/>
        <end position="929"/>
    </location>
</feature>
<feature type="compositionally biased region" description="Polar residues" evidence="3">
    <location>
        <begin position="39"/>
        <end position="55"/>
    </location>
</feature>
<feature type="region of interest" description="Disordered" evidence="3">
    <location>
        <begin position="819"/>
        <end position="850"/>
    </location>
</feature>
<dbReference type="PROSITE" id="PS50096">
    <property type="entry name" value="IQ"/>
    <property type="match status" value="1"/>
</dbReference>
<dbReference type="SMART" id="SM00015">
    <property type="entry name" value="IQ"/>
    <property type="match status" value="2"/>
</dbReference>
<reference evidence="5" key="1">
    <citation type="submission" date="2025-08" db="UniProtKB">
        <authorList>
            <consortium name="RefSeq"/>
        </authorList>
    </citation>
    <scope>IDENTIFICATION</scope>
</reference>
<dbReference type="SMART" id="SM00369">
    <property type="entry name" value="LRR_TYP"/>
    <property type="match status" value="4"/>
</dbReference>
<dbReference type="PROSITE" id="PS51450">
    <property type="entry name" value="LRR"/>
    <property type="match status" value="3"/>
</dbReference>
<gene>
    <name evidence="5" type="primary">lrriq1</name>
</gene>
<dbReference type="CTD" id="84125"/>
<sequence length="1069" mass="116414">MKRKEEERKWEEERKVKAAEDVKPVGQGRAVSSEDVKPDQTQTSGIQQAHSTPPEASNVEHRGTSAHPDQANPKESSQTIGPQNGHTVEAVDAGSVCLPDTTDQKRLTWMLHCTPWSKLSMQNRRKQPPGPQAKRRGPRRPPQLSLEPLSVDTVLQSGAWSSLTQVTTVTLEDLPGCSLSTLSACSQLQSLTLRRCGLSALQGLNSCTQLRHIDVQENSVSYVDCGDLARLQVLRLGRNQLTSIHGLDAAVALVELQLSHNRISRLGGLDALKKLQNLWMDHNQLTSTRGLMEAFTLQHLDLSHNHVTRAEGLDHCALLRTLRLAGNNLTEAPCLKNHVLLGELSLEDNSISCLEGLTSCWLPLLRSLNVAQNSLTQLPPLSDFISLMALDVGHNCLAELHSVCESVQRCSHLQQLNLAGNPLQQESTWRSSLLTAVPGLLLVDGEPTGASLSARASRPPEGSFQALCQAQQQQLLSLQHTQQAQISSAPSLLEAQLLSGCHSEALFRLTEEQRYAHEYGDTSITHTHHVETNPLESCSPVACAPVGAGEVMPVGAGEGMPVGAGEVMPVGAGEVMPVGAREVMPVGAGEVMPVVKHSIQTPSPPAPRPTDPHGTGSACRPVRPAASGDPALGQTERLPSHSLPQRSPGSRHPKLDLRSMAAMVIQKHWREHRCRIRKCLPENPEARGRCSPSGVSRFGMALPNPSDRDHAATVIQAVWRGHALRSRLALALAAAAAGTDLGDEGLEEVDMDEFVFDEEAVERDWTALRFDGVSPPREPPGAPVPVSAFCERHPLPKPALPPALLQKRDPVLLWRPKQAWSGREVPSPPETSIPHGSRSSKSPASIISQDSISARSEKILEEWGFTDSHTAYLMLKRAQRMKSRKQQQQKLQDPTVRLALFRNHHLVPAPVRGRAPPERRDACKAHRTEEEEEQGPRPGRRQGAQPYQWTHTQAVGLAPSSPPHPDTPSTCASERFLPEINPDVLRGGQVQLVTISGSRDGVCAGTDDLSHREPGLVRRHSVGHTRKEAPSPQRVTSAPSKKERISFRDKPVQQSGGWGGGKKRARVCK</sequence>
<keyword evidence="1" id="KW-0433">Leucine-rich repeat</keyword>
<dbReference type="SMART" id="SM00365">
    <property type="entry name" value="LRR_SD22"/>
    <property type="match status" value="5"/>
</dbReference>
<keyword evidence="2" id="KW-0677">Repeat</keyword>
<dbReference type="PANTHER" id="PTHR46652">
    <property type="entry name" value="LEUCINE-RICH REPEAT AND IQ DOMAIN-CONTAINING PROTEIN 1-RELATED"/>
    <property type="match status" value="1"/>
</dbReference>
<evidence type="ECO:0000256" key="3">
    <source>
        <dbReference type="SAM" id="MobiDB-lite"/>
    </source>
</evidence>
<dbReference type="AlphaFoldDB" id="A0A6P8F827"/>
<feature type="region of interest" description="Disordered" evidence="3">
    <location>
        <begin position="118"/>
        <end position="145"/>
    </location>
</feature>
<organism evidence="4 5">
    <name type="scientific">Clupea harengus</name>
    <name type="common">Atlantic herring</name>
    <dbReference type="NCBI Taxonomy" id="7950"/>
    <lineage>
        <taxon>Eukaryota</taxon>
        <taxon>Metazoa</taxon>
        <taxon>Chordata</taxon>
        <taxon>Craniata</taxon>
        <taxon>Vertebrata</taxon>
        <taxon>Euteleostomi</taxon>
        <taxon>Actinopterygii</taxon>
        <taxon>Neopterygii</taxon>
        <taxon>Teleostei</taxon>
        <taxon>Clupei</taxon>
        <taxon>Clupeiformes</taxon>
        <taxon>Clupeoidei</taxon>
        <taxon>Clupeidae</taxon>
        <taxon>Clupea</taxon>
    </lineage>
</organism>
<feature type="compositionally biased region" description="Basic and acidic residues" evidence="3">
    <location>
        <begin position="1"/>
        <end position="23"/>
    </location>
</feature>
<dbReference type="PANTHER" id="PTHR46652:SF7">
    <property type="entry name" value="LEUCINE-RICH REPEAT AND IQ DOMAIN-CONTAINING PROTEIN 1"/>
    <property type="match status" value="1"/>
</dbReference>
<evidence type="ECO:0000256" key="1">
    <source>
        <dbReference type="ARBA" id="ARBA00022614"/>
    </source>
</evidence>
<dbReference type="InterPro" id="IPR001611">
    <property type="entry name" value="Leu-rich_rpt"/>
</dbReference>
<dbReference type="InterPro" id="IPR000048">
    <property type="entry name" value="IQ_motif_EF-hand-BS"/>
</dbReference>
<feature type="compositionally biased region" description="Basic and acidic residues" evidence="3">
    <location>
        <begin position="1040"/>
        <end position="1051"/>
    </location>
</feature>
<dbReference type="Pfam" id="PF12799">
    <property type="entry name" value="LRR_4"/>
    <property type="match status" value="1"/>
</dbReference>
<dbReference type="GeneID" id="105898033"/>
<dbReference type="InterPro" id="IPR003591">
    <property type="entry name" value="Leu-rich_rpt_typical-subtyp"/>
</dbReference>
<dbReference type="Pfam" id="PF00612">
    <property type="entry name" value="IQ"/>
    <property type="match status" value="2"/>
</dbReference>
<evidence type="ECO:0000313" key="5">
    <source>
        <dbReference type="RefSeq" id="XP_031420146.2"/>
    </source>
</evidence>
<keyword evidence="4" id="KW-1185">Reference proteome</keyword>
<accession>A0A6P8F827</accession>
<name>A0A6P8F827_CLUHA</name>
<evidence type="ECO:0000256" key="2">
    <source>
        <dbReference type="ARBA" id="ARBA00022737"/>
    </source>
</evidence>
<dbReference type="KEGG" id="char:105898033"/>
<feature type="compositionally biased region" description="Basic residues" evidence="3">
    <location>
        <begin position="123"/>
        <end position="139"/>
    </location>
</feature>
<dbReference type="RefSeq" id="XP_031420146.2">
    <property type="nucleotide sequence ID" value="XM_031564286.1"/>
</dbReference>
<dbReference type="InterPro" id="IPR025875">
    <property type="entry name" value="Leu-rich_rpt_4"/>
</dbReference>
<feature type="compositionally biased region" description="Polar residues" evidence="3">
    <location>
        <begin position="73"/>
        <end position="86"/>
    </location>
</feature>
<dbReference type="Proteomes" id="UP000515152">
    <property type="component" value="Chromosome 3"/>
</dbReference>
<feature type="region of interest" description="Disordered" evidence="3">
    <location>
        <begin position="598"/>
        <end position="657"/>
    </location>
</feature>
<feature type="region of interest" description="Disordered" evidence="3">
    <location>
        <begin position="909"/>
        <end position="947"/>
    </location>
</feature>
<feature type="compositionally biased region" description="Low complexity" evidence="3">
    <location>
        <begin position="837"/>
        <end position="850"/>
    </location>
</feature>
<proteinExistence type="predicted"/>